<dbReference type="PROSITE" id="PS00463">
    <property type="entry name" value="ZN2_CY6_FUNGAL_1"/>
    <property type="match status" value="1"/>
</dbReference>
<evidence type="ECO:0000256" key="6">
    <source>
        <dbReference type="ARBA" id="ARBA00023163"/>
    </source>
</evidence>
<keyword evidence="5" id="KW-0238">DNA-binding</keyword>
<dbReference type="SUPFAM" id="SSF57701">
    <property type="entry name" value="Zn2/Cys6 DNA-binding domain"/>
    <property type="match status" value="1"/>
</dbReference>
<dbReference type="InterPro" id="IPR036864">
    <property type="entry name" value="Zn2-C6_fun-type_DNA-bd_sf"/>
</dbReference>
<organism evidence="10 11">
    <name type="scientific">Didymella glomerata</name>
    <dbReference type="NCBI Taxonomy" id="749621"/>
    <lineage>
        <taxon>Eukaryota</taxon>
        <taxon>Fungi</taxon>
        <taxon>Dikarya</taxon>
        <taxon>Ascomycota</taxon>
        <taxon>Pezizomycotina</taxon>
        <taxon>Dothideomycetes</taxon>
        <taxon>Pleosporomycetidae</taxon>
        <taxon>Pleosporales</taxon>
        <taxon>Pleosporineae</taxon>
        <taxon>Didymellaceae</taxon>
        <taxon>Didymella</taxon>
    </lineage>
</organism>
<dbReference type="GO" id="GO:0005634">
    <property type="term" value="C:nucleus"/>
    <property type="evidence" value="ECO:0007669"/>
    <property type="project" value="UniProtKB-SubCell"/>
</dbReference>
<keyword evidence="7" id="KW-0539">Nucleus</keyword>
<feature type="compositionally biased region" description="Polar residues" evidence="8">
    <location>
        <begin position="174"/>
        <end position="185"/>
    </location>
</feature>
<gene>
    <name evidence="10" type="ORF">N0V87_001410</name>
</gene>
<dbReference type="GO" id="GO:0000981">
    <property type="term" value="F:DNA-binding transcription factor activity, RNA polymerase II-specific"/>
    <property type="evidence" value="ECO:0007669"/>
    <property type="project" value="InterPro"/>
</dbReference>
<dbReference type="GO" id="GO:0008270">
    <property type="term" value="F:zinc ion binding"/>
    <property type="evidence" value="ECO:0007669"/>
    <property type="project" value="InterPro"/>
</dbReference>
<dbReference type="InterPro" id="IPR051615">
    <property type="entry name" value="Transcr_Regulatory_Elem"/>
</dbReference>
<evidence type="ECO:0000313" key="11">
    <source>
        <dbReference type="Proteomes" id="UP001140562"/>
    </source>
</evidence>
<keyword evidence="2" id="KW-0479">Metal-binding</keyword>
<evidence type="ECO:0000259" key="9">
    <source>
        <dbReference type="PROSITE" id="PS50048"/>
    </source>
</evidence>
<evidence type="ECO:0000256" key="3">
    <source>
        <dbReference type="ARBA" id="ARBA00022833"/>
    </source>
</evidence>
<keyword evidence="6" id="KW-0804">Transcription</keyword>
<evidence type="ECO:0000256" key="5">
    <source>
        <dbReference type="ARBA" id="ARBA00023125"/>
    </source>
</evidence>
<keyword evidence="4" id="KW-0805">Transcription regulation</keyword>
<dbReference type="Gene3D" id="4.10.240.10">
    <property type="entry name" value="Zn(2)-C6 fungal-type DNA-binding domain"/>
    <property type="match status" value="1"/>
</dbReference>
<evidence type="ECO:0000256" key="4">
    <source>
        <dbReference type="ARBA" id="ARBA00023015"/>
    </source>
</evidence>
<dbReference type="InterPro" id="IPR001138">
    <property type="entry name" value="Zn2Cys6_DnaBD"/>
</dbReference>
<proteinExistence type="predicted"/>
<dbReference type="Proteomes" id="UP001140562">
    <property type="component" value="Unassembled WGS sequence"/>
</dbReference>
<feature type="region of interest" description="Disordered" evidence="8">
    <location>
        <begin position="141"/>
        <end position="212"/>
    </location>
</feature>
<evidence type="ECO:0000256" key="8">
    <source>
        <dbReference type="SAM" id="MobiDB-lite"/>
    </source>
</evidence>
<dbReference type="Pfam" id="PF00172">
    <property type="entry name" value="Zn_clus"/>
    <property type="match status" value="1"/>
</dbReference>
<evidence type="ECO:0000256" key="1">
    <source>
        <dbReference type="ARBA" id="ARBA00004123"/>
    </source>
</evidence>
<dbReference type="PANTHER" id="PTHR31313:SF86">
    <property type="entry name" value="ZN(2)-C6 FUNGAL-TYPE DOMAIN-CONTAINING PROTEIN"/>
    <property type="match status" value="1"/>
</dbReference>
<dbReference type="OrthoDB" id="3862662at2759"/>
<dbReference type="CDD" id="cd00067">
    <property type="entry name" value="GAL4"/>
    <property type="match status" value="1"/>
</dbReference>
<protein>
    <recommendedName>
        <fullName evidence="9">Zn(2)-C6 fungal-type domain-containing protein</fullName>
    </recommendedName>
</protein>
<dbReference type="GO" id="GO:0003677">
    <property type="term" value="F:DNA binding"/>
    <property type="evidence" value="ECO:0007669"/>
    <property type="project" value="UniProtKB-KW"/>
</dbReference>
<dbReference type="PROSITE" id="PS50048">
    <property type="entry name" value="ZN2_CY6_FUNGAL_2"/>
    <property type="match status" value="1"/>
</dbReference>
<sequence>MALNPIACDNCRSKKCRCDRRVPSCSQCRAASLICRYQEGGKRGLPIAYINSLERRIRETESALYATLLAHNEQESIKASNFGLLKAPRELSKTERQDDWKRLPLQTPEQLASWFQEKKQQAVPPEPQLPHIPFPGVPVLQPVESNPSEDPRMALPLLHSPASDNVRSPVYPESASSNLSKSVTEQLRGIEPPQAPNTSAVPFKSTSWHNYF</sequence>
<keyword evidence="11" id="KW-1185">Reference proteome</keyword>
<comment type="subcellular location">
    <subcellularLocation>
        <location evidence="1">Nucleus</location>
    </subcellularLocation>
</comment>
<evidence type="ECO:0000313" key="10">
    <source>
        <dbReference type="EMBL" id="KAJ4342083.1"/>
    </source>
</evidence>
<dbReference type="AlphaFoldDB" id="A0A9W9C3S7"/>
<accession>A0A9W9C3S7</accession>
<dbReference type="SMART" id="SM00066">
    <property type="entry name" value="GAL4"/>
    <property type="match status" value="1"/>
</dbReference>
<feature type="domain" description="Zn(2)-C6 fungal-type" evidence="9">
    <location>
        <begin position="7"/>
        <end position="37"/>
    </location>
</feature>
<reference evidence="10" key="1">
    <citation type="submission" date="2022-10" db="EMBL/GenBank/DDBJ databases">
        <title>Tapping the CABI collections for fungal endophytes: first genome assemblies for Collariella, Neodidymelliopsis, Ascochyta clinopodiicola, Didymella pomorum, Didymosphaeria variabile, Neocosmospora piperis and Neocucurbitaria cava.</title>
        <authorList>
            <person name="Hill R."/>
        </authorList>
    </citation>
    <scope>NUCLEOTIDE SEQUENCE</scope>
    <source>
        <strain evidence="10">IMI 360193</strain>
    </source>
</reference>
<evidence type="ECO:0000256" key="2">
    <source>
        <dbReference type="ARBA" id="ARBA00022723"/>
    </source>
</evidence>
<name>A0A9W9C3S7_9PLEO</name>
<dbReference type="EMBL" id="JAPEUV010000008">
    <property type="protein sequence ID" value="KAJ4342083.1"/>
    <property type="molecule type" value="Genomic_DNA"/>
</dbReference>
<evidence type="ECO:0000256" key="7">
    <source>
        <dbReference type="ARBA" id="ARBA00023242"/>
    </source>
</evidence>
<keyword evidence="3" id="KW-0862">Zinc</keyword>
<comment type="caution">
    <text evidence="10">The sequence shown here is derived from an EMBL/GenBank/DDBJ whole genome shotgun (WGS) entry which is preliminary data.</text>
</comment>
<dbReference type="PANTHER" id="PTHR31313">
    <property type="entry name" value="TY1 ENHANCER ACTIVATOR"/>
    <property type="match status" value="1"/>
</dbReference>
<feature type="compositionally biased region" description="Polar residues" evidence="8">
    <location>
        <begin position="196"/>
        <end position="212"/>
    </location>
</feature>